<protein>
    <recommendedName>
        <fullName evidence="6">Response regulatory domain-containing protein</fullName>
    </recommendedName>
</protein>
<proteinExistence type="predicted"/>
<evidence type="ECO:0000259" key="6">
    <source>
        <dbReference type="PROSITE" id="PS50110"/>
    </source>
</evidence>
<dbReference type="SMART" id="SM00448">
    <property type="entry name" value="REC"/>
    <property type="match status" value="1"/>
</dbReference>
<dbReference type="GO" id="GO:0003677">
    <property type="term" value="F:DNA binding"/>
    <property type="evidence" value="ECO:0007669"/>
    <property type="project" value="UniProtKB-KW"/>
</dbReference>
<keyword evidence="2" id="KW-0902">Two-component regulatory system</keyword>
<reference evidence="7" key="1">
    <citation type="journal article" date="2014" name="Front. Microbiol.">
        <title>High frequency of phylogenetically diverse reductive dehalogenase-homologous genes in deep subseafloor sedimentary metagenomes.</title>
        <authorList>
            <person name="Kawai M."/>
            <person name="Futagami T."/>
            <person name="Toyoda A."/>
            <person name="Takaki Y."/>
            <person name="Nishi S."/>
            <person name="Hori S."/>
            <person name="Arai W."/>
            <person name="Tsubouchi T."/>
            <person name="Morono Y."/>
            <person name="Uchiyama I."/>
            <person name="Ito T."/>
            <person name="Fujiyama A."/>
            <person name="Inagaki F."/>
            <person name="Takami H."/>
        </authorList>
    </citation>
    <scope>NUCLEOTIDE SEQUENCE</scope>
    <source>
        <strain evidence="7">Expedition CK06-06</strain>
    </source>
</reference>
<name>X0SSZ0_9ZZZZ</name>
<accession>X0SSZ0</accession>
<evidence type="ECO:0000256" key="5">
    <source>
        <dbReference type="ARBA" id="ARBA00023163"/>
    </source>
</evidence>
<dbReference type="InterPro" id="IPR011006">
    <property type="entry name" value="CheY-like_superfamily"/>
</dbReference>
<evidence type="ECO:0000256" key="1">
    <source>
        <dbReference type="ARBA" id="ARBA00022553"/>
    </source>
</evidence>
<dbReference type="PANTHER" id="PTHR44591">
    <property type="entry name" value="STRESS RESPONSE REGULATOR PROTEIN 1"/>
    <property type="match status" value="1"/>
</dbReference>
<dbReference type="EMBL" id="BARS01002333">
    <property type="protein sequence ID" value="GAF84288.1"/>
    <property type="molecule type" value="Genomic_DNA"/>
</dbReference>
<dbReference type="PANTHER" id="PTHR44591:SF3">
    <property type="entry name" value="RESPONSE REGULATORY DOMAIN-CONTAINING PROTEIN"/>
    <property type="match status" value="1"/>
</dbReference>
<dbReference type="CDD" id="cd17574">
    <property type="entry name" value="REC_OmpR"/>
    <property type="match status" value="1"/>
</dbReference>
<dbReference type="FunFam" id="3.40.50.2300:FF:000001">
    <property type="entry name" value="DNA-binding response regulator PhoB"/>
    <property type="match status" value="1"/>
</dbReference>
<keyword evidence="4" id="KW-0238">DNA-binding</keyword>
<keyword evidence="5" id="KW-0804">Transcription</keyword>
<comment type="caution">
    <text evidence="7">The sequence shown here is derived from an EMBL/GenBank/DDBJ whole genome shotgun (WGS) entry which is preliminary data.</text>
</comment>
<organism evidence="7">
    <name type="scientific">marine sediment metagenome</name>
    <dbReference type="NCBI Taxonomy" id="412755"/>
    <lineage>
        <taxon>unclassified sequences</taxon>
        <taxon>metagenomes</taxon>
        <taxon>ecological metagenomes</taxon>
    </lineage>
</organism>
<dbReference type="AlphaFoldDB" id="X0SSZ0"/>
<feature type="domain" description="Response regulatory" evidence="6">
    <location>
        <begin position="57"/>
        <end position="173"/>
    </location>
</feature>
<evidence type="ECO:0000256" key="3">
    <source>
        <dbReference type="ARBA" id="ARBA00023015"/>
    </source>
</evidence>
<keyword evidence="1" id="KW-0597">Phosphoprotein</keyword>
<dbReference type="Gene3D" id="3.40.50.2300">
    <property type="match status" value="1"/>
</dbReference>
<dbReference type="Pfam" id="PF00072">
    <property type="entry name" value="Response_reg"/>
    <property type="match status" value="1"/>
</dbReference>
<evidence type="ECO:0000256" key="2">
    <source>
        <dbReference type="ARBA" id="ARBA00023012"/>
    </source>
</evidence>
<dbReference type="InterPro" id="IPR001789">
    <property type="entry name" value="Sig_transdc_resp-reg_receiver"/>
</dbReference>
<dbReference type="SUPFAM" id="SSF52172">
    <property type="entry name" value="CheY-like"/>
    <property type="match status" value="1"/>
</dbReference>
<sequence>MQQLWGHIEHSGGFVSSKQKDNLLDGTSVTVRTDSTQGMSVQGKAASDEKTEKDSKRILIVDDEQDIVTITSKLLKISGYEVIIANDGQEGLEKAKTEKPDLIVLDLMLPKINGYKVCGLLKKDTRYAKTPVILFTAKARAEDIELGKKVGADAYITKPFEPEVLLSKIEELTGQ</sequence>
<evidence type="ECO:0000256" key="4">
    <source>
        <dbReference type="ARBA" id="ARBA00023125"/>
    </source>
</evidence>
<gene>
    <name evidence="7" type="ORF">S01H1_04421</name>
</gene>
<dbReference type="PROSITE" id="PS50110">
    <property type="entry name" value="RESPONSE_REGULATORY"/>
    <property type="match status" value="1"/>
</dbReference>
<dbReference type="InterPro" id="IPR050595">
    <property type="entry name" value="Bact_response_regulator"/>
</dbReference>
<keyword evidence="3" id="KW-0805">Transcription regulation</keyword>
<dbReference type="GO" id="GO:0000160">
    <property type="term" value="P:phosphorelay signal transduction system"/>
    <property type="evidence" value="ECO:0007669"/>
    <property type="project" value="UniProtKB-KW"/>
</dbReference>
<evidence type="ECO:0000313" key="7">
    <source>
        <dbReference type="EMBL" id="GAF84288.1"/>
    </source>
</evidence>